<dbReference type="PANTHER" id="PTHR35291:SF3">
    <property type="entry name" value="PROTEIN SHROOM-LIKE"/>
    <property type="match status" value="1"/>
</dbReference>
<reference evidence="2" key="2">
    <citation type="journal article" date="2024" name="Plant">
        <title>Genomic evolution and insights into agronomic trait innovations of Sesamum species.</title>
        <authorList>
            <person name="Miao H."/>
            <person name="Wang L."/>
            <person name="Qu L."/>
            <person name="Liu H."/>
            <person name="Sun Y."/>
            <person name="Le M."/>
            <person name="Wang Q."/>
            <person name="Wei S."/>
            <person name="Zheng Y."/>
            <person name="Lin W."/>
            <person name="Duan Y."/>
            <person name="Cao H."/>
            <person name="Xiong S."/>
            <person name="Wang X."/>
            <person name="Wei L."/>
            <person name="Li C."/>
            <person name="Ma Q."/>
            <person name="Ju M."/>
            <person name="Zhao R."/>
            <person name="Li G."/>
            <person name="Mu C."/>
            <person name="Tian Q."/>
            <person name="Mei H."/>
            <person name="Zhang T."/>
            <person name="Gao T."/>
            <person name="Zhang H."/>
        </authorList>
    </citation>
    <scope>NUCLEOTIDE SEQUENCE</scope>
    <source>
        <strain evidence="2">3651</strain>
    </source>
</reference>
<feature type="region of interest" description="Disordered" evidence="1">
    <location>
        <begin position="1"/>
        <end position="20"/>
    </location>
</feature>
<organism evidence="2 3">
    <name type="scientific">Sesamum alatum</name>
    <dbReference type="NCBI Taxonomy" id="300844"/>
    <lineage>
        <taxon>Eukaryota</taxon>
        <taxon>Viridiplantae</taxon>
        <taxon>Streptophyta</taxon>
        <taxon>Embryophyta</taxon>
        <taxon>Tracheophyta</taxon>
        <taxon>Spermatophyta</taxon>
        <taxon>Magnoliopsida</taxon>
        <taxon>eudicotyledons</taxon>
        <taxon>Gunneridae</taxon>
        <taxon>Pentapetalae</taxon>
        <taxon>asterids</taxon>
        <taxon>lamiids</taxon>
        <taxon>Lamiales</taxon>
        <taxon>Pedaliaceae</taxon>
        <taxon>Sesamum</taxon>
    </lineage>
</organism>
<sequence>MFRALSTRRSRRGYEHLADEASTPAPALLLPDKLSRAKSLPAKLFSSSKKSSSAAAAKINIINAPCSSEQVVVKKASKVHPLFSLFETSLRRKKKATAKPEFSRYLEYVREGGVWDVKQNMPVIYYK</sequence>
<accession>A0AAE1XSV3</accession>
<evidence type="ECO:0000313" key="2">
    <source>
        <dbReference type="EMBL" id="KAK4417443.1"/>
    </source>
</evidence>
<evidence type="ECO:0000313" key="3">
    <source>
        <dbReference type="Proteomes" id="UP001293254"/>
    </source>
</evidence>
<proteinExistence type="predicted"/>
<gene>
    <name evidence="2" type="ORF">Salat_2569900</name>
</gene>
<protein>
    <submittedName>
        <fullName evidence="2">Uncharacterized protein</fullName>
    </submittedName>
</protein>
<dbReference type="EMBL" id="JACGWO010000010">
    <property type="protein sequence ID" value="KAK4417443.1"/>
    <property type="molecule type" value="Genomic_DNA"/>
</dbReference>
<comment type="caution">
    <text evidence="2">The sequence shown here is derived from an EMBL/GenBank/DDBJ whole genome shotgun (WGS) entry which is preliminary data.</text>
</comment>
<dbReference type="AlphaFoldDB" id="A0AAE1XSV3"/>
<feature type="compositionally biased region" description="Basic residues" evidence="1">
    <location>
        <begin position="1"/>
        <end position="11"/>
    </location>
</feature>
<dbReference type="PANTHER" id="PTHR35291">
    <property type="entry name" value="PROTEIN SHROOM-LIKE"/>
    <property type="match status" value="1"/>
</dbReference>
<dbReference type="Proteomes" id="UP001293254">
    <property type="component" value="Unassembled WGS sequence"/>
</dbReference>
<keyword evidence="3" id="KW-1185">Reference proteome</keyword>
<name>A0AAE1XSV3_9LAMI</name>
<evidence type="ECO:0000256" key="1">
    <source>
        <dbReference type="SAM" id="MobiDB-lite"/>
    </source>
</evidence>
<reference evidence="2" key="1">
    <citation type="submission" date="2020-06" db="EMBL/GenBank/DDBJ databases">
        <authorList>
            <person name="Li T."/>
            <person name="Hu X."/>
            <person name="Zhang T."/>
            <person name="Song X."/>
            <person name="Zhang H."/>
            <person name="Dai N."/>
            <person name="Sheng W."/>
            <person name="Hou X."/>
            <person name="Wei L."/>
        </authorList>
    </citation>
    <scope>NUCLEOTIDE SEQUENCE</scope>
    <source>
        <strain evidence="2">3651</strain>
        <tissue evidence="2">Leaf</tissue>
    </source>
</reference>